<feature type="transmembrane region" description="Helical" evidence="9">
    <location>
        <begin position="112"/>
        <end position="131"/>
    </location>
</feature>
<comment type="caution">
    <text evidence="12">The sequence shown here is derived from an EMBL/GenBank/DDBJ whole genome shotgun (WGS) entry which is preliminary data.</text>
</comment>
<evidence type="ECO:0000256" key="3">
    <source>
        <dbReference type="ARBA" id="ARBA00022692"/>
    </source>
</evidence>
<evidence type="ECO:0000256" key="6">
    <source>
        <dbReference type="ARBA" id="ARBA00023065"/>
    </source>
</evidence>
<dbReference type="VEuPathDB" id="FungiDB:AeMF1_005193"/>
<feature type="chain" id="PRO_5026177551" description="Cation/H+ exchanger transmembrane domain-containing protein" evidence="10">
    <location>
        <begin position="20"/>
        <end position="295"/>
    </location>
</feature>
<dbReference type="GO" id="GO:0098719">
    <property type="term" value="P:sodium ion import across plasma membrane"/>
    <property type="evidence" value="ECO:0007669"/>
    <property type="project" value="TreeGrafter"/>
</dbReference>
<feature type="transmembrane region" description="Helical" evidence="9">
    <location>
        <begin position="152"/>
        <end position="172"/>
    </location>
</feature>
<feature type="signal peptide" evidence="10">
    <location>
        <begin position="1"/>
        <end position="19"/>
    </location>
</feature>
<organism evidence="12 13">
    <name type="scientific">Aphanomyces euteiches</name>
    <dbReference type="NCBI Taxonomy" id="100861"/>
    <lineage>
        <taxon>Eukaryota</taxon>
        <taxon>Sar</taxon>
        <taxon>Stramenopiles</taxon>
        <taxon>Oomycota</taxon>
        <taxon>Saprolegniomycetes</taxon>
        <taxon>Saprolegniales</taxon>
        <taxon>Verrucalvaceae</taxon>
        <taxon>Aphanomyces</taxon>
    </lineage>
</organism>
<accession>A0A6G0XJE9</accession>
<evidence type="ECO:0000256" key="10">
    <source>
        <dbReference type="SAM" id="SignalP"/>
    </source>
</evidence>
<evidence type="ECO:0000256" key="5">
    <source>
        <dbReference type="ARBA" id="ARBA00023053"/>
    </source>
</evidence>
<evidence type="ECO:0000256" key="9">
    <source>
        <dbReference type="SAM" id="Phobius"/>
    </source>
</evidence>
<dbReference type="GO" id="GO:0015386">
    <property type="term" value="F:potassium:proton antiporter activity"/>
    <property type="evidence" value="ECO:0007669"/>
    <property type="project" value="TreeGrafter"/>
</dbReference>
<evidence type="ECO:0000313" key="12">
    <source>
        <dbReference type="EMBL" id="KAF0740418.1"/>
    </source>
</evidence>
<feature type="domain" description="Cation/H+ exchanger transmembrane" evidence="11">
    <location>
        <begin position="18"/>
        <end position="210"/>
    </location>
</feature>
<proteinExistence type="predicted"/>
<reference evidence="12 13" key="1">
    <citation type="submission" date="2019-07" db="EMBL/GenBank/DDBJ databases">
        <title>Genomics analysis of Aphanomyces spp. identifies a new class of oomycete effector associated with host adaptation.</title>
        <authorList>
            <person name="Gaulin E."/>
        </authorList>
    </citation>
    <scope>NUCLEOTIDE SEQUENCE [LARGE SCALE GENOMIC DNA]</scope>
    <source>
        <strain evidence="12 13">ATCC 201684</strain>
    </source>
</reference>
<protein>
    <recommendedName>
        <fullName evidence="11">Cation/H+ exchanger transmembrane domain-containing protein</fullName>
    </recommendedName>
</protein>
<evidence type="ECO:0000256" key="7">
    <source>
        <dbReference type="ARBA" id="ARBA00023136"/>
    </source>
</evidence>
<keyword evidence="8" id="KW-0739">Sodium transport</keyword>
<dbReference type="Pfam" id="PF00999">
    <property type="entry name" value="Na_H_Exchanger"/>
    <property type="match status" value="1"/>
</dbReference>
<keyword evidence="13" id="KW-1185">Reference proteome</keyword>
<dbReference type="PANTHER" id="PTHR10110:SF187">
    <property type="entry name" value="SODIUM_HYDROGEN EXCHANGER"/>
    <property type="match status" value="1"/>
</dbReference>
<comment type="subcellular location">
    <subcellularLocation>
        <location evidence="1">Membrane</location>
        <topology evidence="1">Multi-pass membrane protein</topology>
    </subcellularLocation>
</comment>
<keyword evidence="6" id="KW-0406">Ion transport</keyword>
<evidence type="ECO:0000313" key="13">
    <source>
        <dbReference type="Proteomes" id="UP000481153"/>
    </source>
</evidence>
<dbReference type="InterPro" id="IPR006153">
    <property type="entry name" value="Cation/H_exchanger_TM"/>
</dbReference>
<keyword evidence="2" id="KW-0813">Transport</keyword>
<keyword evidence="10" id="KW-0732">Signal</keyword>
<gene>
    <name evidence="12" type="ORF">Ae201684_004154</name>
</gene>
<evidence type="ECO:0000256" key="2">
    <source>
        <dbReference type="ARBA" id="ARBA00022448"/>
    </source>
</evidence>
<keyword evidence="4 9" id="KW-1133">Transmembrane helix</keyword>
<evidence type="ECO:0000256" key="1">
    <source>
        <dbReference type="ARBA" id="ARBA00004141"/>
    </source>
</evidence>
<keyword evidence="5" id="KW-0915">Sodium</keyword>
<dbReference type="GO" id="GO:0005886">
    <property type="term" value="C:plasma membrane"/>
    <property type="evidence" value="ECO:0007669"/>
    <property type="project" value="TreeGrafter"/>
</dbReference>
<dbReference type="GO" id="GO:0015385">
    <property type="term" value="F:sodium:proton antiporter activity"/>
    <property type="evidence" value="ECO:0007669"/>
    <property type="project" value="InterPro"/>
</dbReference>
<feature type="transmembrane region" description="Helical" evidence="9">
    <location>
        <begin position="72"/>
        <end position="100"/>
    </location>
</feature>
<feature type="transmembrane region" description="Helical" evidence="9">
    <location>
        <begin position="35"/>
        <end position="60"/>
    </location>
</feature>
<dbReference type="PANTHER" id="PTHR10110">
    <property type="entry name" value="SODIUM/HYDROGEN EXCHANGER"/>
    <property type="match status" value="1"/>
</dbReference>
<feature type="transmembrane region" description="Helical" evidence="9">
    <location>
        <begin position="184"/>
        <end position="204"/>
    </location>
</feature>
<evidence type="ECO:0000256" key="4">
    <source>
        <dbReference type="ARBA" id="ARBA00022989"/>
    </source>
</evidence>
<sequence length="295" mass="32659">MLMTLMGSALFMTIPTLRAFPTYEVLLSMSVSLSTYFVADAFEFSGIVALFFSGILTAHYHFHIMSPVAQLVFHHVLVTAAFVSEILVYIFVGVATALILKGSSPLQYELSWSFVGLTTLSLFVGRFLNVFPLVALTNRFKCNQDTITPRMMIVMWLAGLRGAVAVALVMDWSYIRPDGTDRKALMVTTTLFVVIGTTWIVGGLTGPLVRLCGLVDETSSAPDRTVTPMGRRMSSIDLDVSADGRCAKARVLLHKMWTNFDETYMKPFFGGRRRKSFHDKVSGSLLDHVIASTED</sequence>
<dbReference type="GO" id="GO:0051453">
    <property type="term" value="P:regulation of intracellular pH"/>
    <property type="evidence" value="ECO:0007669"/>
    <property type="project" value="TreeGrafter"/>
</dbReference>
<keyword evidence="3 9" id="KW-0812">Transmembrane</keyword>
<evidence type="ECO:0000259" key="11">
    <source>
        <dbReference type="Pfam" id="PF00999"/>
    </source>
</evidence>
<dbReference type="AlphaFoldDB" id="A0A6G0XJE9"/>
<dbReference type="EMBL" id="VJMJ01000052">
    <property type="protein sequence ID" value="KAF0740418.1"/>
    <property type="molecule type" value="Genomic_DNA"/>
</dbReference>
<name>A0A6G0XJE9_9STRA</name>
<dbReference type="InterPro" id="IPR018422">
    <property type="entry name" value="Cation/H_exchanger_CPA1"/>
</dbReference>
<keyword evidence="7 9" id="KW-0472">Membrane</keyword>
<dbReference type="Proteomes" id="UP000481153">
    <property type="component" value="Unassembled WGS sequence"/>
</dbReference>
<evidence type="ECO:0000256" key="8">
    <source>
        <dbReference type="ARBA" id="ARBA00023201"/>
    </source>
</evidence>